<gene>
    <name evidence="1" type="ORF">RHMOL_Rhmol03G0021900</name>
</gene>
<evidence type="ECO:0000313" key="2">
    <source>
        <dbReference type="Proteomes" id="UP001062846"/>
    </source>
</evidence>
<name>A0ACC0PC30_RHOML</name>
<protein>
    <submittedName>
        <fullName evidence="1">Uncharacterized protein</fullName>
    </submittedName>
</protein>
<dbReference type="EMBL" id="CM046390">
    <property type="protein sequence ID" value="KAI8562268.1"/>
    <property type="molecule type" value="Genomic_DNA"/>
</dbReference>
<keyword evidence="2" id="KW-1185">Reference proteome</keyword>
<dbReference type="Proteomes" id="UP001062846">
    <property type="component" value="Chromosome 3"/>
</dbReference>
<comment type="caution">
    <text evidence="1">The sequence shown here is derived from an EMBL/GenBank/DDBJ whole genome shotgun (WGS) entry which is preliminary data.</text>
</comment>
<organism evidence="1 2">
    <name type="scientific">Rhododendron molle</name>
    <name type="common">Chinese azalea</name>
    <name type="synonym">Azalea mollis</name>
    <dbReference type="NCBI Taxonomy" id="49168"/>
    <lineage>
        <taxon>Eukaryota</taxon>
        <taxon>Viridiplantae</taxon>
        <taxon>Streptophyta</taxon>
        <taxon>Embryophyta</taxon>
        <taxon>Tracheophyta</taxon>
        <taxon>Spermatophyta</taxon>
        <taxon>Magnoliopsida</taxon>
        <taxon>eudicotyledons</taxon>
        <taxon>Gunneridae</taxon>
        <taxon>Pentapetalae</taxon>
        <taxon>asterids</taxon>
        <taxon>Ericales</taxon>
        <taxon>Ericaceae</taxon>
        <taxon>Ericoideae</taxon>
        <taxon>Rhodoreae</taxon>
        <taxon>Rhododendron</taxon>
    </lineage>
</organism>
<accession>A0ACC0PC30</accession>
<reference evidence="1" key="1">
    <citation type="submission" date="2022-02" db="EMBL/GenBank/DDBJ databases">
        <title>Plant Genome Project.</title>
        <authorList>
            <person name="Zhang R.-G."/>
        </authorList>
    </citation>
    <scope>NUCLEOTIDE SEQUENCE</scope>
    <source>
        <strain evidence="1">AT1</strain>
    </source>
</reference>
<evidence type="ECO:0000313" key="1">
    <source>
        <dbReference type="EMBL" id="KAI8562268.1"/>
    </source>
</evidence>
<proteinExistence type="predicted"/>
<sequence length="273" mass="30294">MSAFFVLVCPSPSSSGFVVVGPSSVAIIGSTLLRRRRPFFIVVRPYSVAIVSNGLTRSPTFVSVALVAFDSPQLQSDAVAVAVALPKLHLKFLKISFSLQFVLFKGVKNIKLPAKKAKATKGKKLRDLLSFFFRVRKDRISCITLFFRVVHAPIFLRSFASDRRHMKDSLGNWTAKPPAYGPIVAEVQFQSLKRYWLSYSALQFCSDMLSTPANFSYAFADGTVHNLNEYMEIIAADVVSNVGSDSIIAVRSHKLGIVVNETQLEEFFSLDDL</sequence>